<dbReference type="Proteomes" id="UP000006556">
    <property type="component" value="Chromosome"/>
</dbReference>
<dbReference type="Gene3D" id="1.20.58.760">
    <property type="entry name" value="Peptidase M41"/>
    <property type="match status" value="1"/>
</dbReference>
<comment type="similarity">
    <text evidence="11">Belongs to the AAA ATPase family.</text>
</comment>
<evidence type="ECO:0000313" key="14">
    <source>
        <dbReference type="Proteomes" id="UP000006556"/>
    </source>
</evidence>
<sequence length="529" mass="57922">MTKLFPVVPVGLPSVRRSLSPEVEPVLREISIGAGLAVVISLTAMGYDTIPLLFLIGAGVGLYYLARMKGFVGTGNFAAVKFAGRREVTFDDIGGQSFAIQELKEALDFIKNHQDIKRLGIRPLKGILLTGPPGTGKTLMAKAAACYTDAAFISSSGSEFIEMYAGVGAQRVRKLFQKARESALRAGKRNALIFIDEIEILGGKRGKTTSHLEYDQTLNQLLVEMDGLKVDDQVRILLVAATNRADMLDPALLRPGRFDRCVKVDLPDKEGRIEILKLHTRNKPLAGDVKLDLIAKETFGFSGAHLESLANEAAILAMREGCREISQRHFNESIDKVMMGGKLDKRPSEAEMERIAVHESGHALLSEIVRPGSVSTLTITPRGEALGYMRQIPEDDTYLYTKDYLENQIAVLLAGALAEEIVLGSRSTGSSGDFEQALRTAETMIRSGMSELGVVCLESLPQDLKHQTLAGIIKKQEERVKAHIAGSKHIISEVVKALLEKEKISGEQFRFILQNKKEMQPEKAAVQGQ</sequence>
<evidence type="ECO:0000256" key="7">
    <source>
        <dbReference type="ARBA" id="ARBA00022833"/>
    </source>
</evidence>
<keyword evidence="10" id="KW-0175">Coiled coil</keyword>
<evidence type="ECO:0000256" key="3">
    <source>
        <dbReference type="ARBA" id="ARBA00022670"/>
    </source>
</evidence>
<comment type="cofactor">
    <cofactor evidence="1">
        <name>Zn(2+)</name>
        <dbReference type="ChEBI" id="CHEBI:29105"/>
    </cofactor>
</comment>
<dbReference type="Gene3D" id="3.40.50.300">
    <property type="entry name" value="P-loop containing nucleotide triphosphate hydrolases"/>
    <property type="match status" value="1"/>
</dbReference>
<dbReference type="Pfam" id="PF01434">
    <property type="entry name" value="Peptidase_M41"/>
    <property type="match status" value="1"/>
</dbReference>
<evidence type="ECO:0000256" key="4">
    <source>
        <dbReference type="ARBA" id="ARBA00022723"/>
    </source>
</evidence>
<dbReference type="InterPro" id="IPR027417">
    <property type="entry name" value="P-loop_NTPase"/>
</dbReference>
<keyword evidence="6" id="KW-0378">Hydrolase</keyword>
<dbReference type="FunFam" id="3.40.50.300:FF:001025">
    <property type="entry name" value="ATPase family, AAA domain-containing 2B"/>
    <property type="match status" value="1"/>
</dbReference>
<keyword evidence="7" id="KW-0862">Zinc</keyword>
<dbReference type="InterPro" id="IPR037219">
    <property type="entry name" value="Peptidase_M41-like"/>
</dbReference>
<proteinExistence type="inferred from homology"/>
<dbReference type="SUPFAM" id="SSF52540">
    <property type="entry name" value="P-loop containing nucleoside triphosphate hydrolases"/>
    <property type="match status" value="1"/>
</dbReference>
<dbReference type="HOGENOM" id="CLU_000688_16_2_9"/>
<dbReference type="GO" id="GO:0005886">
    <property type="term" value="C:plasma membrane"/>
    <property type="evidence" value="ECO:0007669"/>
    <property type="project" value="TreeGrafter"/>
</dbReference>
<dbReference type="InterPro" id="IPR003593">
    <property type="entry name" value="AAA+_ATPase"/>
</dbReference>
<keyword evidence="3 13" id="KW-0645">Protease</keyword>
<dbReference type="FunFam" id="1.10.8.60:FF:000001">
    <property type="entry name" value="ATP-dependent zinc metalloprotease FtsH"/>
    <property type="match status" value="1"/>
</dbReference>
<keyword evidence="5 11" id="KW-0547">Nucleotide-binding</keyword>
<reference evidence="14" key="1">
    <citation type="journal article" date="2008" name="Genome Res.">
        <title>The genome of Pelotomaculum thermopropionicum reveals niche-associated evolution in anaerobic microbiota.</title>
        <authorList>
            <person name="Kosaka T."/>
            <person name="Kato S."/>
            <person name="Shimoyama T."/>
            <person name="Ishii S."/>
            <person name="Abe T."/>
            <person name="Watanabe K."/>
        </authorList>
    </citation>
    <scope>NUCLEOTIDE SEQUENCE [LARGE SCALE GENOMIC DNA]</scope>
    <source>
        <strain evidence="14">DSM 13744 / JCM 10971 / SI</strain>
    </source>
</reference>
<evidence type="ECO:0000313" key="13">
    <source>
        <dbReference type="EMBL" id="BAF59480.1"/>
    </source>
</evidence>
<gene>
    <name evidence="13" type="primary">HflB</name>
    <name evidence="13" type="ordered locus">PTH_1299</name>
</gene>
<protein>
    <submittedName>
        <fullName evidence="13">ATP-dependent Zn proteases</fullName>
    </submittedName>
</protein>
<dbReference type="InterPro" id="IPR000642">
    <property type="entry name" value="Peptidase_M41"/>
</dbReference>
<evidence type="ECO:0000256" key="10">
    <source>
        <dbReference type="ARBA" id="ARBA00023054"/>
    </source>
</evidence>
<dbReference type="GO" id="GO:0030163">
    <property type="term" value="P:protein catabolic process"/>
    <property type="evidence" value="ECO:0007669"/>
    <property type="project" value="TreeGrafter"/>
</dbReference>
<accession>A5D2R6</accession>
<dbReference type="AlphaFoldDB" id="A5D2R6"/>
<evidence type="ECO:0000256" key="1">
    <source>
        <dbReference type="ARBA" id="ARBA00001947"/>
    </source>
</evidence>
<evidence type="ECO:0000256" key="6">
    <source>
        <dbReference type="ARBA" id="ARBA00022801"/>
    </source>
</evidence>
<evidence type="ECO:0000256" key="9">
    <source>
        <dbReference type="ARBA" id="ARBA00023049"/>
    </source>
</evidence>
<comment type="similarity">
    <text evidence="2">In the C-terminal section; belongs to the peptidase M41 family.</text>
</comment>
<keyword evidence="9" id="KW-0482">Metalloprotease</keyword>
<dbReference type="STRING" id="370438.PTH_1299"/>
<dbReference type="GO" id="GO:0016887">
    <property type="term" value="F:ATP hydrolysis activity"/>
    <property type="evidence" value="ECO:0007669"/>
    <property type="project" value="InterPro"/>
</dbReference>
<name>A5D2R6_PELTS</name>
<dbReference type="SMART" id="SM00382">
    <property type="entry name" value="AAA"/>
    <property type="match status" value="1"/>
</dbReference>
<dbReference type="SUPFAM" id="SSF140990">
    <property type="entry name" value="FtsH protease domain-like"/>
    <property type="match status" value="1"/>
</dbReference>
<keyword evidence="14" id="KW-1185">Reference proteome</keyword>
<evidence type="ECO:0000256" key="11">
    <source>
        <dbReference type="RuleBase" id="RU003651"/>
    </source>
</evidence>
<dbReference type="GO" id="GO:0004222">
    <property type="term" value="F:metalloendopeptidase activity"/>
    <property type="evidence" value="ECO:0007669"/>
    <property type="project" value="InterPro"/>
</dbReference>
<dbReference type="InterPro" id="IPR041569">
    <property type="entry name" value="AAA_lid_3"/>
</dbReference>
<keyword evidence="8 11" id="KW-0067">ATP-binding</keyword>
<dbReference type="GO" id="GO:0046872">
    <property type="term" value="F:metal ion binding"/>
    <property type="evidence" value="ECO:0007669"/>
    <property type="project" value="UniProtKB-KW"/>
</dbReference>
<feature type="domain" description="AAA+ ATPase" evidence="12">
    <location>
        <begin position="123"/>
        <end position="268"/>
    </location>
</feature>
<dbReference type="Pfam" id="PF17862">
    <property type="entry name" value="AAA_lid_3"/>
    <property type="match status" value="1"/>
</dbReference>
<dbReference type="GO" id="GO:0004176">
    <property type="term" value="F:ATP-dependent peptidase activity"/>
    <property type="evidence" value="ECO:0007669"/>
    <property type="project" value="InterPro"/>
</dbReference>
<dbReference type="InterPro" id="IPR003959">
    <property type="entry name" value="ATPase_AAA_core"/>
</dbReference>
<dbReference type="InterPro" id="IPR003960">
    <property type="entry name" value="ATPase_AAA_CS"/>
</dbReference>
<dbReference type="EMBL" id="AP009389">
    <property type="protein sequence ID" value="BAF59480.1"/>
    <property type="molecule type" value="Genomic_DNA"/>
</dbReference>
<dbReference type="GO" id="GO:0005524">
    <property type="term" value="F:ATP binding"/>
    <property type="evidence" value="ECO:0007669"/>
    <property type="project" value="UniProtKB-KW"/>
</dbReference>
<dbReference type="Pfam" id="PF00004">
    <property type="entry name" value="AAA"/>
    <property type="match status" value="1"/>
</dbReference>
<evidence type="ECO:0000259" key="12">
    <source>
        <dbReference type="SMART" id="SM00382"/>
    </source>
</evidence>
<keyword evidence="4" id="KW-0479">Metal-binding</keyword>
<dbReference type="PROSITE" id="PS00674">
    <property type="entry name" value="AAA"/>
    <property type="match status" value="1"/>
</dbReference>
<dbReference type="KEGG" id="pth:PTH_1299"/>
<dbReference type="eggNOG" id="COG0465">
    <property type="taxonomic scope" value="Bacteria"/>
</dbReference>
<dbReference type="PANTHER" id="PTHR23076">
    <property type="entry name" value="METALLOPROTEASE M41 FTSH"/>
    <property type="match status" value="1"/>
</dbReference>
<evidence type="ECO:0000256" key="8">
    <source>
        <dbReference type="ARBA" id="ARBA00022840"/>
    </source>
</evidence>
<dbReference type="PANTHER" id="PTHR23076:SF97">
    <property type="entry name" value="ATP-DEPENDENT ZINC METALLOPROTEASE YME1L1"/>
    <property type="match status" value="1"/>
</dbReference>
<dbReference type="GO" id="GO:0006508">
    <property type="term" value="P:proteolysis"/>
    <property type="evidence" value="ECO:0007669"/>
    <property type="project" value="UniProtKB-KW"/>
</dbReference>
<evidence type="ECO:0000256" key="5">
    <source>
        <dbReference type="ARBA" id="ARBA00022741"/>
    </source>
</evidence>
<organism evidence="13 14">
    <name type="scientific">Pelotomaculum thermopropionicum (strain DSM 13744 / JCM 10971 / SI)</name>
    <dbReference type="NCBI Taxonomy" id="370438"/>
    <lineage>
        <taxon>Bacteria</taxon>
        <taxon>Bacillati</taxon>
        <taxon>Bacillota</taxon>
        <taxon>Clostridia</taxon>
        <taxon>Eubacteriales</taxon>
        <taxon>Desulfotomaculaceae</taxon>
        <taxon>Pelotomaculum</taxon>
    </lineage>
</organism>
<evidence type="ECO:0000256" key="2">
    <source>
        <dbReference type="ARBA" id="ARBA00010044"/>
    </source>
</evidence>
<dbReference type="Gene3D" id="1.10.8.60">
    <property type="match status" value="1"/>
</dbReference>